<dbReference type="Proteomes" id="UP001165205">
    <property type="component" value="Unassembled WGS sequence"/>
</dbReference>
<evidence type="ECO:0000313" key="3">
    <source>
        <dbReference type="Proteomes" id="UP001165205"/>
    </source>
</evidence>
<dbReference type="AlphaFoldDB" id="A0AAN4Y6E5"/>
<evidence type="ECO:0000313" key="2">
    <source>
        <dbReference type="EMBL" id="GMG22758.1"/>
    </source>
</evidence>
<keyword evidence="1" id="KW-1133">Transmembrane helix</keyword>
<organism evidence="2 3">
    <name type="scientific">Aspergillus oryzae</name>
    <name type="common">Yellow koji mold</name>
    <dbReference type="NCBI Taxonomy" id="5062"/>
    <lineage>
        <taxon>Eukaryota</taxon>
        <taxon>Fungi</taxon>
        <taxon>Dikarya</taxon>
        <taxon>Ascomycota</taxon>
        <taxon>Pezizomycotina</taxon>
        <taxon>Eurotiomycetes</taxon>
        <taxon>Eurotiomycetidae</taxon>
        <taxon>Eurotiales</taxon>
        <taxon>Aspergillaceae</taxon>
        <taxon>Aspergillus</taxon>
        <taxon>Aspergillus subgen. Circumdati</taxon>
    </lineage>
</organism>
<protein>
    <submittedName>
        <fullName evidence="2">Unnamed protein product</fullName>
    </submittedName>
</protein>
<dbReference type="EMBL" id="BSYA01000002">
    <property type="protein sequence ID" value="GMG22758.1"/>
    <property type="molecule type" value="Genomic_DNA"/>
</dbReference>
<name>A0AAN4Y6E5_ASPOZ</name>
<reference evidence="2" key="1">
    <citation type="submission" date="2023-04" db="EMBL/GenBank/DDBJ databases">
        <title>Aspergillus oryzae NBRC 4228.</title>
        <authorList>
            <person name="Ichikawa N."/>
            <person name="Sato H."/>
            <person name="Tonouchi N."/>
        </authorList>
    </citation>
    <scope>NUCLEOTIDE SEQUENCE</scope>
    <source>
        <strain evidence="2">NBRC 4228</strain>
    </source>
</reference>
<keyword evidence="1" id="KW-0472">Membrane</keyword>
<comment type="caution">
    <text evidence="2">The sequence shown here is derived from an EMBL/GenBank/DDBJ whole genome shotgun (WGS) entry which is preliminary data.</text>
</comment>
<gene>
    <name evidence="2" type="ORF">Aory04_000033600</name>
</gene>
<keyword evidence="1" id="KW-0812">Transmembrane</keyword>
<proteinExistence type="predicted"/>
<sequence>MREVSIPSAGCSPIPRTWTSTSVPFPRELGCALVRSKSGFAYTIPIPRTEYFPSFWLGLNTDGLVIYSVAFAEITIVMAYIFQNYKLSLPSDFQRPKQKDLFTMEYGKPGLPVKFEAVN</sequence>
<accession>A0AAN4Y6E5</accession>
<feature type="transmembrane region" description="Helical" evidence="1">
    <location>
        <begin position="64"/>
        <end position="82"/>
    </location>
</feature>
<evidence type="ECO:0000256" key="1">
    <source>
        <dbReference type="SAM" id="Phobius"/>
    </source>
</evidence>